<feature type="signal peptide" evidence="1">
    <location>
        <begin position="1"/>
        <end position="27"/>
    </location>
</feature>
<evidence type="ECO:0000313" key="2">
    <source>
        <dbReference type="EMBL" id="KTB37780.1"/>
    </source>
</evidence>
<name>A0A0W0FNC2_MONRR</name>
<gene>
    <name evidence="2" type="ORF">WG66_9641</name>
</gene>
<accession>A0A0W0FNC2</accession>
<dbReference type="Proteomes" id="UP000054988">
    <property type="component" value="Unassembled WGS sequence"/>
</dbReference>
<dbReference type="EMBL" id="LATX01001819">
    <property type="protein sequence ID" value="KTB37780.1"/>
    <property type="molecule type" value="Genomic_DNA"/>
</dbReference>
<dbReference type="AlphaFoldDB" id="A0A0W0FNC2"/>
<proteinExistence type="predicted"/>
<evidence type="ECO:0000313" key="3">
    <source>
        <dbReference type="Proteomes" id="UP000054988"/>
    </source>
</evidence>
<comment type="caution">
    <text evidence="2">The sequence shown here is derived from an EMBL/GenBank/DDBJ whole genome shotgun (WGS) entry which is preliminary data.</text>
</comment>
<feature type="chain" id="PRO_5006901984" evidence="1">
    <location>
        <begin position="28"/>
        <end position="85"/>
    </location>
</feature>
<protein>
    <submittedName>
        <fullName evidence="2">Uncharacterized protein</fullName>
    </submittedName>
</protein>
<organism evidence="2 3">
    <name type="scientific">Moniliophthora roreri</name>
    <name type="common">Frosty pod rot fungus</name>
    <name type="synonym">Monilia roreri</name>
    <dbReference type="NCBI Taxonomy" id="221103"/>
    <lineage>
        <taxon>Eukaryota</taxon>
        <taxon>Fungi</taxon>
        <taxon>Dikarya</taxon>
        <taxon>Basidiomycota</taxon>
        <taxon>Agaricomycotina</taxon>
        <taxon>Agaricomycetes</taxon>
        <taxon>Agaricomycetidae</taxon>
        <taxon>Agaricales</taxon>
        <taxon>Marasmiineae</taxon>
        <taxon>Marasmiaceae</taxon>
        <taxon>Moniliophthora</taxon>
    </lineage>
</organism>
<reference evidence="2 3" key="1">
    <citation type="submission" date="2015-12" db="EMBL/GenBank/DDBJ databases">
        <title>Draft genome sequence of Moniliophthora roreri, the causal agent of frosty pod rot of cacao.</title>
        <authorList>
            <person name="Aime M.C."/>
            <person name="Diaz-Valderrama J.R."/>
            <person name="Kijpornyongpan T."/>
            <person name="Phillips-Mora W."/>
        </authorList>
    </citation>
    <scope>NUCLEOTIDE SEQUENCE [LARGE SCALE GENOMIC DNA]</scope>
    <source>
        <strain evidence="2 3">MCA 2952</strain>
    </source>
</reference>
<sequence length="85" mass="8974">MSPLIVLMVGIAPTLIILRSSLGLTESAVPDSQMISTLRFGEPPAAIETGPNSEVRSVDLQQGNANDESSDLEALKIKHSDVTTV</sequence>
<keyword evidence="1" id="KW-0732">Signal</keyword>
<evidence type="ECO:0000256" key="1">
    <source>
        <dbReference type="SAM" id="SignalP"/>
    </source>
</evidence>